<reference evidence="1" key="1">
    <citation type="submission" date="2019-03" db="EMBL/GenBank/DDBJ databases">
        <authorList>
            <person name="Mank J."/>
            <person name="Almeida P."/>
        </authorList>
    </citation>
    <scope>NUCLEOTIDE SEQUENCE</scope>
    <source>
        <strain evidence="1">78183</strain>
    </source>
</reference>
<name>A0A6N2N223_SALVM</name>
<dbReference type="EMBL" id="CAADRP010001863">
    <property type="protein sequence ID" value="VFU54891.1"/>
    <property type="molecule type" value="Genomic_DNA"/>
</dbReference>
<gene>
    <name evidence="1" type="ORF">SVIM_LOCUS386640</name>
</gene>
<organism evidence="1">
    <name type="scientific">Salix viminalis</name>
    <name type="common">Common osier</name>
    <name type="synonym">Basket willow</name>
    <dbReference type="NCBI Taxonomy" id="40686"/>
    <lineage>
        <taxon>Eukaryota</taxon>
        <taxon>Viridiplantae</taxon>
        <taxon>Streptophyta</taxon>
        <taxon>Embryophyta</taxon>
        <taxon>Tracheophyta</taxon>
        <taxon>Spermatophyta</taxon>
        <taxon>Magnoliopsida</taxon>
        <taxon>eudicotyledons</taxon>
        <taxon>Gunneridae</taxon>
        <taxon>Pentapetalae</taxon>
        <taxon>rosids</taxon>
        <taxon>fabids</taxon>
        <taxon>Malpighiales</taxon>
        <taxon>Salicaceae</taxon>
        <taxon>Saliceae</taxon>
        <taxon>Salix</taxon>
    </lineage>
</organism>
<dbReference type="AlphaFoldDB" id="A0A6N2N223"/>
<protein>
    <submittedName>
        <fullName evidence="1">Uncharacterized protein</fullName>
    </submittedName>
</protein>
<accession>A0A6N2N223</accession>
<sequence length="109" mass="12349">MACGSSEQRFDSLKFKYDMLMAEKDVMSAKVNTSLQMQRFEVSAVLREKEAIRQLCFSELGVDIKNFVKYFLSTTGIQSWLHNLVSGKLCYASLPTCGLALDVNFIICF</sequence>
<evidence type="ECO:0000313" key="1">
    <source>
        <dbReference type="EMBL" id="VFU54891.1"/>
    </source>
</evidence>
<proteinExistence type="predicted"/>